<gene>
    <name evidence="13" type="ORF">OLC1_LOCUS4878</name>
</gene>
<dbReference type="SUPFAM" id="SSF52047">
    <property type="entry name" value="RNI-like"/>
    <property type="match status" value="1"/>
</dbReference>
<keyword evidence="5" id="KW-0418">Kinase</keyword>
<dbReference type="GO" id="GO:0005634">
    <property type="term" value="C:nucleus"/>
    <property type="evidence" value="ECO:0007669"/>
    <property type="project" value="TreeGrafter"/>
</dbReference>
<evidence type="ECO:0000256" key="5">
    <source>
        <dbReference type="ARBA" id="ARBA00022777"/>
    </source>
</evidence>
<evidence type="ECO:0000256" key="1">
    <source>
        <dbReference type="ARBA" id="ARBA00013203"/>
    </source>
</evidence>
<accession>A0AAV1CEP8</accession>
<protein>
    <recommendedName>
        <fullName evidence="1">dual-specificity kinase</fullName>
        <ecNumber evidence="1">2.7.12.1</ecNumber>
    </recommendedName>
</protein>
<dbReference type="PROSITE" id="PS50011">
    <property type="entry name" value="PROTEIN_KINASE_DOM"/>
    <property type="match status" value="1"/>
</dbReference>
<feature type="compositionally biased region" description="Basic and acidic residues" evidence="11">
    <location>
        <begin position="43"/>
        <end position="60"/>
    </location>
</feature>
<dbReference type="Pfam" id="PF24758">
    <property type="entry name" value="LRR_At5g56370"/>
    <property type="match status" value="1"/>
</dbReference>
<evidence type="ECO:0000256" key="6">
    <source>
        <dbReference type="ARBA" id="ARBA00022840"/>
    </source>
</evidence>
<dbReference type="InterPro" id="IPR055411">
    <property type="entry name" value="LRR_FXL15/At3g58940/PEG3-like"/>
</dbReference>
<dbReference type="Gene3D" id="3.30.200.20">
    <property type="entry name" value="Phosphorylase Kinase, domain 1"/>
    <property type="match status" value="1"/>
</dbReference>
<evidence type="ECO:0000313" key="13">
    <source>
        <dbReference type="EMBL" id="CAI9093480.1"/>
    </source>
</evidence>
<evidence type="ECO:0000256" key="2">
    <source>
        <dbReference type="ARBA" id="ARBA00022527"/>
    </source>
</evidence>
<comment type="catalytic activity">
    <reaction evidence="8">
        <text>L-seryl-[protein] + ATP = O-phospho-L-seryl-[protein] + ADP + H(+)</text>
        <dbReference type="Rhea" id="RHEA:17989"/>
        <dbReference type="Rhea" id="RHEA-COMP:9863"/>
        <dbReference type="Rhea" id="RHEA-COMP:11604"/>
        <dbReference type="ChEBI" id="CHEBI:15378"/>
        <dbReference type="ChEBI" id="CHEBI:29999"/>
        <dbReference type="ChEBI" id="CHEBI:30616"/>
        <dbReference type="ChEBI" id="CHEBI:83421"/>
        <dbReference type="ChEBI" id="CHEBI:456216"/>
        <dbReference type="EC" id="2.7.12.1"/>
    </reaction>
</comment>
<evidence type="ECO:0000256" key="11">
    <source>
        <dbReference type="SAM" id="MobiDB-lite"/>
    </source>
</evidence>
<evidence type="ECO:0000256" key="8">
    <source>
        <dbReference type="ARBA" id="ARBA00049003"/>
    </source>
</evidence>
<dbReference type="GO" id="GO:0004674">
    <property type="term" value="F:protein serine/threonine kinase activity"/>
    <property type="evidence" value="ECO:0007669"/>
    <property type="project" value="UniProtKB-KW"/>
</dbReference>
<dbReference type="CDD" id="cd14134">
    <property type="entry name" value="PKc_CLK"/>
    <property type="match status" value="1"/>
</dbReference>
<dbReference type="GO" id="GO:0004712">
    <property type="term" value="F:protein serine/threonine/tyrosine kinase activity"/>
    <property type="evidence" value="ECO:0007669"/>
    <property type="project" value="UniProtKB-EC"/>
</dbReference>
<evidence type="ECO:0000256" key="7">
    <source>
        <dbReference type="ARBA" id="ARBA00037966"/>
    </source>
</evidence>
<dbReference type="FunFam" id="1.10.510.10:FF:000612">
    <property type="entry name" value="Serine/threonine-protein kinase AFC2"/>
    <property type="match status" value="1"/>
</dbReference>
<dbReference type="SMART" id="SM00220">
    <property type="entry name" value="S_TKc"/>
    <property type="match status" value="1"/>
</dbReference>
<keyword evidence="2" id="KW-0723">Serine/threonine-protein kinase</keyword>
<dbReference type="PANTHER" id="PTHR45646">
    <property type="entry name" value="SERINE/THREONINE-PROTEIN KINASE DOA-RELATED"/>
    <property type="match status" value="1"/>
</dbReference>
<evidence type="ECO:0000313" key="14">
    <source>
        <dbReference type="Proteomes" id="UP001161247"/>
    </source>
</evidence>
<dbReference type="PANTHER" id="PTHR45646:SF11">
    <property type="entry name" value="SERINE_THREONINE-PROTEIN KINASE DOA"/>
    <property type="match status" value="1"/>
</dbReference>
<evidence type="ECO:0000256" key="10">
    <source>
        <dbReference type="ARBA" id="ARBA00051680"/>
    </source>
</evidence>
<dbReference type="AlphaFoldDB" id="A0AAV1CEP8"/>
<dbReference type="InterPro" id="IPR011009">
    <property type="entry name" value="Kinase-like_dom_sf"/>
</dbReference>
<name>A0AAV1CEP8_OLDCO</name>
<keyword evidence="4" id="KW-0547">Nucleotide-binding</keyword>
<evidence type="ECO:0000256" key="4">
    <source>
        <dbReference type="ARBA" id="ARBA00022741"/>
    </source>
</evidence>
<comment type="catalytic activity">
    <reaction evidence="9">
        <text>L-threonyl-[protein] + ATP = O-phospho-L-threonyl-[protein] + ADP + H(+)</text>
        <dbReference type="Rhea" id="RHEA:46608"/>
        <dbReference type="Rhea" id="RHEA-COMP:11060"/>
        <dbReference type="Rhea" id="RHEA-COMP:11605"/>
        <dbReference type="ChEBI" id="CHEBI:15378"/>
        <dbReference type="ChEBI" id="CHEBI:30013"/>
        <dbReference type="ChEBI" id="CHEBI:30616"/>
        <dbReference type="ChEBI" id="CHEBI:61977"/>
        <dbReference type="ChEBI" id="CHEBI:456216"/>
        <dbReference type="EC" id="2.7.12.1"/>
    </reaction>
</comment>
<dbReference type="EMBL" id="OX459119">
    <property type="protein sequence ID" value="CAI9093480.1"/>
    <property type="molecule type" value="Genomic_DNA"/>
</dbReference>
<feature type="domain" description="Protein kinase" evidence="12">
    <location>
        <begin position="74"/>
        <end position="396"/>
    </location>
</feature>
<comment type="similarity">
    <text evidence="7">Belongs to the protein kinase superfamily. CMGC Ser/Thr protein kinase family. Lammer subfamily.</text>
</comment>
<dbReference type="Proteomes" id="UP001161247">
    <property type="component" value="Chromosome 2"/>
</dbReference>
<keyword evidence="3" id="KW-0808">Transferase</keyword>
<feature type="region of interest" description="Disordered" evidence="11">
    <location>
        <begin position="1"/>
        <end position="60"/>
    </location>
</feature>
<reference evidence="13" key="1">
    <citation type="submission" date="2023-03" db="EMBL/GenBank/DDBJ databases">
        <authorList>
            <person name="Julca I."/>
        </authorList>
    </citation>
    <scope>NUCLEOTIDE SEQUENCE</scope>
</reference>
<keyword evidence="6" id="KW-0067">ATP-binding</keyword>
<dbReference type="EC" id="2.7.12.1" evidence="1"/>
<organism evidence="13 14">
    <name type="scientific">Oldenlandia corymbosa var. corymbosa</name>
    <dbReference type="NCBI Taxonomy" id="529605"/>
    <lineage>
        <taxon>Eukaryota</taxon>
        <taxon>Viridiplantae</taxon>
        <taxon>Streptophyta</taxon>
        <taxon>Embryophyta</taxon>
        <taxon>Tracheophyta</taxon>
        <taxon>Spermatophyta</taxon>
        <taxon>Magnoliopsida</taxon>
        <taxon>eudicotyledons</taxon>
        <taxon>Gunneridae</taxon>
        <taxon>Pentapetalae</taxon>
        <taxon>asterids</taxon>
        <taxon>lamiids</taxon>
        <taxon>Gentianales</taxon>
        <taxon>Rubiaceae</taxon>
        <taxon>Rubioideae</taxon>
        <taxon>Spermacoceae</taxon>
        <taxon>Hedyotis-Oldenlandia complex</taxon>
        <taxon>Oldenlandia</taxon>
    </lineage>
</organism>
<evidence type="ECO:0000259" key="12">
    <source>
        <dbReference type="PROSITE" id="PS50011"/>
    </source>
</evidence>
<comment type="catalytic activity">
    <reaction evidence="10">
        <text>L-tyrosyl-[protein] + ATP = O-phospho-L-tyrosyl-[protein] + ADP + H(+)</text>
        <dbReference type="Rhea" id="RHEA:10596"/>
        <dbReference type="Rhea" id="RHEA-COMP:10136"/>
        <dbReference type="Rhea" id="RHEA-COMP:20101"/>
        <dbReference type="ChEBI" id="CHEBI:15378"/>
        <dbReference type="ChEBI" id="CHEBI:30616"/>
        <dbReference type="ChEBI" id="CHEBI:46858"/>
        <dbReference type="ChEBI" id="CHEBI:61978"/>
        <dbReference type="ChEBI" id="CHEBI:456216"/>
        <dbReference type="EC" id="2.7.12.1"/>
    </reaction>
</comment>
<feature type="compositionally biased region" description="Basic and acidic residues" evidence="11">
    <location>
        <begin position="1"/>
        <end position="10"/>
    </location>
</feature>
<dbReference type="InterPro" id="IPR000719">
    <property type="entry name" value="Prot_kinase_dom"/>
</dbReference>
<sequence>MAPIETEGKAEQVQTRKRRRLAWDVAPSEQAQAEEEQFKRKRSELARHVSPPKRDDDREGHYVFNLGENLTSRYKILSKMGEGTFGRVLECWDRERRECVAIKVIRSIPKYREAAMVEVDVLQRLAINEKGDSHCVKMQSWFDYRNHICIVFEKLGPSLYGFLKRNKYCPFPLDLVREFARQLLESVAYMHDLGLIHTDLKPENILLVGSEFIKLPGRERSDEHNFRCLPKSSAIKLIDFGSSVYGNQNHYSVVTTRHYRAPEVILGLGWSYPCDMWSVGCILVELCTGKALFQTHENLEHLAMMERVLGRLPEHMTQKATRGAEKFFKGSRLNWPEGAVSRESIQAVLKLDRLKYLISRHGVSSKHHLVDLLHGVLKYDPSMRLTARQALDHPFFKDAVATGILSKRWELPWTSVPCLDFDDNGLHFKKSGMRFMNFVRKAITRNVLVLELYTPGLSFHLPRTTFTCKTLVVLKLCDNQVAISVPKGACTPNLKILELNSVSYEDDESASNLISASLVLENLSIRRILFDNVWKMRIHAAALKYLKIEINAPVLENVHCCAKPKTITPMQQSCFPPAVNFWLVRLTMGIRSFWRSMLPCFLQCFNYLAILDLIEVPTKVTKFIPLGKGAKSRDFERKLFEYERNRHKLEVKFCVAREIMDFQRGSKACELKFV</sequence>
<dbReference type="Pfam" id="PF00069">
    <property type="entry name" value="Pkinase"/>
    <property type="match status" value="1"/>
</dbReference>
<evidence type="ECO:0000256" key="3">
    <source>
        <dbReference type="ARBA" id="ARBA00022679"/>
    </source>
</evidence>
<evidence type="ECO:0000256" key="9">
    <source>
        <dbReference type="ARBA" id="ARBA00049308"/>
    </source>
</evidence>
<dbReference type="SUPFAM" id="SSF56112">
    <property type="entry name" value="Protein kinase-like (PK-like)"/>
    <property type="match status" value="1"/>
</dbReference>
<keyword evidence="14" id="KW-1185">Reference proteome</keyword>
<dbReference type="PROSITE" id="PS00108">
    <property type="entry name" value="PROTEIN_KINASE_ST"/>
    <property type="match status" value="1"/>
</dbReference>
<proteinExistence type="inferred from homology"/>
<dbReference type="Gene3D" id="1.10.510.10">
    <property type="entry name" value="Transferase(Phosphotransferase) domain 1"/>
    <property type="match status" value="1"/>
</dbReference>
<dbReference type="GO" id="GO:0005524">
    <property type="term" value="F:ATP binding"/>
    <property type="evidence" value="ECO:0007669"/>
    <property type="project" value="UniProtKB-KW"/>
</dbReference>
<dbReference type="InterPro" id="IPR051175">
    <property type="entry name" value="CLK_kinases"/>
</dbReference>
<dbReference type="InterPro" id="IPR008271">
    <property type="entry name" value="Ser/Thr_kinase_AS"/>
</dbReference>